<comment type="caution">
    <text evidence="1">The sequence shown here is derived from an EMBL/GenBank/DDBJ whole genome shotgun (WGS) entry which is preliminary data.</text>
</comment>
<accession>A0AC61S6W7</accession>
<organism evidence="1 2">
    <name type="scientific">Muribaculum caecicola</name>
    <dbReference type="NCBI Taxonomy" id="3038144"/>
    <lineage>
        <taxon>Bacteria</taxon>
        <taxon>Pseudomonadati</taxon>
        <taxon>Bacteroidota</taxon>
        <taxon>Bacteroidia</taxon>
        <taxon>Bacteroidales</taxon>
        <taxon>Muribaculaceae</taxon>
        <taxon>Muribaculum</taxon>
    </lineage>
</organism>
<dbReference type="Proteomes" id="UP000305401">
    <property type="component" value="Unassembled WGS sequence"/>
</dbReference>
<keyword evidence="2" id="KW-1185">Reference proteome</keyword>
<name>A0AC61S6W7_9BACT</name>
<dbReference type="EMBL" id="SSTG01000023">
    <property type="protein sequence ID" value="THG54293.1"/>
    <property type="molecule type" value="Genomic_DNA"/>
</dbReference>
<evidence type="ECO:0000313" key="1">
    <source>
        <dbReference type="EMBL" id="THG54293.1"/>
    </source>
</evidence>
<gene>
    <name evidence="1" type="ORF">E5990_03290</name>
</gene>
<reference evidence="1" key="1">
    <citation type="submission" date="2019-04" db="EMBL/GenBank/DDBJ databases">
        <title>Microbes associate with the intestines of laboratory mice.</title>
        <authorList>
            <person name="Navarre W."/>
            <person name="Wong E."/>
            <person name="Huang K.C."/>
            <person name="Tropini C."/>
            <person name="Ng K."/>
            <person name="Yu B."/>
        </authorList>
    </citation>
    <scope>NUCLEOTIDE SEQUENCE</scope>
    <source>
        <strain evidence="1">NM86_A22</strain>
    </source>
</reference>
<sequence length="197" mass="23130">MDFLSIIEEYSRQLEILGFCIGVLYLWWEYHANAKVWIASVIMPAINMWVYYYKGLYADFAINIYYLLIAVYGYLAWTFSFTQKKQLEITHAGTAVAVRLAMSFILLWTGIAALLIYCTDSTVPWTDAFTTALSIVGLWMLARKYVEQWLVWMVVDAVCVWLYVYKGLYLYAVLYAVYTVIAILGYRKWIRIMNKRQ</sequence>
<protein>
    <submittedName>
        <fullName evidence="1">Nicotinamide mononucleotide transporter</fullName>
    </submittedName>
</protein>
<proteinExistence type="predicted"/>
<evidence type="ECO:0000313" key="2">
    <source>
        <dbReference type="Proteomes" id="UP000305401"/>
    </source>
</evidence>